<dbReference type="Pfam" id="PF05099">
    <property type="entry name" value="TerB"/>
    <property type="match status" value="1"/>
</dbReference>
<accession>A0A378JMU0</accession>
<feature type="topological domain" description="Cytoplasmic" evidence="7">
    <location>
        <begin position="40"/>
        <end position="296"/>
    </location>
</feature>
<evidence type="ECO:0000256" key="8">
    <source>
        <dbReference type="SAM" id="MobiDB-lite"/>
    </source>
</evidence>
<dbReference type="SUPFAM" id="SSF158682">
    <property type="entry name" value="TerB-like"/>
    <property type="match status" value="1"/>
</dbReference>
<evidence type="ECO:0000256" key="7">
    <source>
        <dbReference type="HAMAP-Rule" id="MF_01153"/>
    </source>
</evidence>
<feature type="compositionally biased region" description="Low complexity" evidence="8">
    <location>
        <begin position="196"/>
        <end position="213"/>
    </location>
</feature>
<dbReference type="PROSITE" id="PS50076">
    <property type="entry name" value="DNAJ_2"/>
    <property type="match status" value="1"/>
</dbReference>
<dbReference type="EMBL" id="UGOD01000001">
    <property type="protein sequence ID" value="STX52008.1"/>
    <property type="molecule type" value="Genomic_DNA"/>
</dbReference>
<dbReference type="PRINTS" id="PR00625">
    <property type="entry name" value="JDOMAIN"/>
</dbReference>
<feature type="compositionally biased region" description="Polar residues" evidence="8">
    <location>
        <begin position="214"/>
        <end position="223"/>
    </location>
</feature>
<evidence type="ECO:0000256" key="1">
    <source>
        <dbReference type="ARBA" id="ARBA00022475"/>
    </source>
</evidence>
<keyword evidence="12" id="KW-1185">Reference proteome</keyword>
<dbReference type="HAMAP" id="MF_01153">
    <property type="entry name" value="DjlA"/>
    <property type="match status" value="1"/>
</dbReference>
<comment type="domain">
    <text evidence="7">The transmembrane domain is a dimerization domain.</text>
</comment>
<keyword evidence="1 7" id="KW-1003">Cell membrane</keyword>
<evidence type="ECO:0000313" key="11">
    <source>
        <dbReference type="EMBL" id="STX52008.1"/>
    </source>
</evidence>
<evidence type="ECO:0000256" key="3">
    <source>
        <dbReference type="ARBA" id="ARBA00022692"/>
    </source>
</evidence>
<reference evidence="11 12" key="1">
    <citation type="submission" date="2018-06" db="EMBL/GenBank/DDBJ databases">
        <authorList>
            <consortium name="Pathogen Informatics"/>
            <person name="Doyle S."/>
        </authorList>
    </citation>
    <scope>NUCLEOTIDE SEQUENCE [LARGE SCALE GENOMIC DNA]</scope>
    <source>
        <strain evidence="11 12">NCTC13316</strain>
    </source>
</reference>
<dbReference type="OrthoDB" id="9782583at2"/>
<gene>
    <name evidence="7 11" type="primary">djlA</name>
    <name evidence="11" type="ORF">NCTC13316_02111</name>
</gene>
<name>A0A378JMU0_9GAMM</name>
<keyword evidence="6 7" id="KW-0143">Chaperone</keyword>
<evidence type="ECO:0000256" key="9">
    <source>
        <dbReference type="SAM" id="Phobius"/>
    </source>
</evidence>
<dbReference type="RefSeq" id="WP_115331600.1">
    <property type="nucleotide sequence ID" value="NZ_CAAAHP010000002.1"/>
</dbReference>
<dbReference type="SMART" id="SM00271">
    <property type="entry name" value="DnaJ"/>
    <property type="match status" value="1"/>
</dbReference>
<dbReference type="InterPro" id="IPR036869">
    <property type="entry name" value="J_dom_sf"/>
</dbReference>
<dbReference type="CDD" id="cd06257">
    <property type="entry name" value="DnaJ"/>
    <property type="match status" value="1"/>
</dbReference>
<sequence>MNFRHFFTTHAWWGKILGGFFGYLIAGATGALFGILIGNLFDRGLVSHFSRPHWTYYDEKRKSVQKIFFQATFTVMGYVAKADGRVSENEIQMARQLMDEMRLGKEQQILAKRFFQQGKDSHFNLDTMLSTLRSVCRDNLELLKLFMDIQYRSAQVDGLTEKKVEVLDSVFIRLGFAPLRQQYRFYEDFHYRRNTRSQSSSHSSSRQQGSSYQGNRNYNYQTASPPNSLAQAYALLEISQSATKQEVKRAYRRLISKNHPDKLIAQGLPEEMIKMANDKTQKITKAYEQICTSKGW</sequence>
<dbReference type="Pfam" id="PF00226">
    <property type="entry name" value="DnaJ"/>
    <property type="match status" value="1"/>
</dbReference>
<dbReference type="NCBIfam" id="NF006948">
    <property type="entry name" value="PRK09430.1"/>
    <property type="match status" value="1"/>
</dbReference>
<feature type="topological domain" description="Periplasmic" evidence="7">
    <location>
        <begin position="1"/>
        <end position="15"/>
    </location>
</feature>
<dbReference type="CDD" id="cd07316">
    <property type="entry name" value="terB_like_DjlA"/>
    <property type="match status" value="1"/>
</dbReference>
<keyword evidence="5 7" id="KW-0472">Membrane</keyword>
<dbReference type="Gene3D" id="1.10.287.110">
    <property type="entry name" value="DnaJ domain"/>
    <property type="match status" value="1"/>
</dbReference>
<keyword evidence="4 7" id="KW-1133">Transmembrane helix</keyword>
<dbReference type="Proteomes" id="UP000254794">
    <property type="component" value="Unassembled WGS sequence"/>
</dbReference>
<dbReference type="InterPro" id="IPR001623">
    <property type="entry name" value="DnaJ_domain"/>
</dbReference>
<dbReference type="InterPro" id="IPR023749">
    <property type="entry name" value="DjlA"/>
</dbReference>
<evidence type="ECO:0000313" key="12">
    <source>
        <dbReference type="Proteomes" id="UP000254794"/>
    </source>
</evidence>
<organism evidence="11 12">
    <name type="scientific">Legionella busanensis</name>
    <dbReference type="NCBI Taxonomy" id="190655"/>
    <lineage>
        <taxon>Bacteria</taxon>
        <taxon>Pseudomonadati</taxon>
        <taxon>Pseudomonadota</taxon>
        <taxon>Gammaproteobacteria</taxon>
        <taxon>Legionellales</taxon>
        <taxon>Legionellaceae</taxon>
        <taxon>Legionella</taxon>
    </lineage>
</organism>
<evidence type="ECO:0000259" key="10">
    <source>
        <dbReference type="PROSITE" id="PS50076"/>
    </source>
</evidence>
<proteinExistence type="inferred from homology"/>
<evidence type="ECO:0000256" key="6">
    <source>
        <dbReference type="ARBA" id="ARBA00023186"/>
    </source>
</evidence>
<comment type="function">
    <text evidence="7">Regulatory DnaK co-chaperone. Direct interaction between DnaK and DjlA is needed for the induction of the wcaABCDE operon, involved in the synthesis of a colanic acid polysaccharide capsule, possibly through activation of the RcsB/RcsC phosphotransfer signaling pathway. The colanic acid capsule may help the bacterium survive conditions outside the host.</text>
</comment>
<dbReference type="PANTHER" id="PTHR24074">
    <property type="entry name" value="CO-CHAPERONE PROTEIN DJLA"/>
    <property type="match status" value="1"/>
</dbReference>
<evidence type="ECO:0000256" key="2">
    <source>
        <dbReference type="ARBA" id="ARBA00022519"/>
    </source>
</evidence>
<dbReference type="InterPro" id="IPR007791">
    <property type="entry name" value="DjlA_N"/>
</dbReference>
<dbReference type="InterPro" id="IPR029024">
    <property type="entry name" value="TerB-like"/>
</dbReference>
<feature type="transmembrane region" description="Helical" evidence="9">
    <location>
        <begin position="20"/>
        <end position="41"/>
    </location>
</feature>
<evidence type="ECO:0000256" key="5">
    <source>
        <dbReference type="ARBA" id="ARBA00023136"/>
    </source>
</evidence>
<comment type="subunit">
    <text evidence="7">Homodimer.</text>
</comment>
<keyword evidence="2 7" id="KW-0997">Cell inner membrane</keyword>
<keyword evidence="11" id="KW-0346">Stress response</keyword>
<dbReference type="GO" id="GO:0051087">
    <property type="term" value="F:protein-folding chaperone binding"/>
    <property type="evidence" value="ECO:0007669"/>
    <property type="project" value="InterPro"/>
</dbReference>
<dbReference type="InterPro" id="IPR050817">
    <property type="entry name" value="DjlA_DnaK_co-chaperone"/>
</dbReference>
<keyword evidence="3 7" id="KW-0812">Transmembrane</keyword>
<feature type="region of interest" description="Disordered" evidence="8">
    <location>
        <begin position="196"/>
        <end position="223"/>
    </location>
</feature>
<evidence type="ECO:0000256" key="4">
    <source>
        <dbReference type="ARBA" id="ARBA00022989"/>
    </source>
</evidence>
<dbReference type="AlphaFoldDB" id="A0A378JMU0"/>
<feature type="domain" description="J" evidence="10">
    <location>
        <begin position="231"/>
        <end position="295"/>
    </location>
</feature>
<dbReference type="Gene3D" id="1.10.3680.10">
    <property type="entry name" value="TerB-like"/>
    <property type="match status" value="1"/>
</dbReference>
<protein>
    <recommendedName>
        <fullName evidence="7">Co-chaperone protein DjlA</fullName>
    </recommendedName>
</protein>
<comment type="subcellular location">
    <subcellularLocation>
        <location evidence="7">Cell inner membrane</location>
        <topology evidence="7">Single-pass type III membrane protein</topology>
    </subcellularLocation>
</comment>
<dbReference type="SUPFAM" id="SSF46565">
    <property type="entry name" value="Chaperone J-domain"/>
    <property type="match status" value="1"/>
</dbReference>
<dbReference type="GO" id="GO:0005886">
    <property type="term" value="C:plasma membrane"/>
    <property type="evidence" value="ECO:0007669"/>
    <property type="project" value="UniProtKB-SubCell"/>
</dbReference>